<evidence type="ECO:0000313" key="3">
    <source>
        <dbReference type="Proteomes" id="UP000287239"/>
    </source>
</evidence>
<organism evidence="2 3">
    <name type="scientific">Vagococcus salmoninarum</name>
    <dbReference type="NCBI Taxonomy" id="2739"/>
    <lineage>
        <taxon>Bacteria</taxon>
        <taxon>Bacillati</taxon>
        <taxon>Bacillota</taxon>
        <taxon>Bacilli</taxon>
        <taxon>Lactobacillales</taxon>
        <taxon>Enterococcaceae</taxon>
        <taxon>Vagococcus</taxon>
    </lineage>
</organism>
<keyword evidence="1" id="KW-0472">Membrane</keyword>
<keyword evidence="1" id="KW-0812">Transmembrane</keyword>
<sequence length="223" mass="25645">MLLIEWVILISASLAILSVIMFFIFFTSFLRTKGQLKIVKGNKPKKRRSQRKWRRDLKALDEQQSSSRKGFSLFLLLLIISVAVGGYTKFYQMTNMTEVDTNNIVSGYYLIEQAEAQLIKVSKDEGEEKQLSENIHTLAVRMASFSAKKGNDRASEEGQHLLNRYYARMGQFGVNLSSQNYQELATKAELMKDYMDDIVRVQKAQKALLDFYKINEASLSEKK</sequence>
<dbReference type="GeneID" id="98568383"/>
<dbReference type="EMBL" id="NGJU01000011">
    <property type="protein sequence ID" value="RST95190.1"/>
    <property type="molecule type" value="Genomic_DNA"/>
</dbReference>
<protein>
    <submittedName>
        <fullName evidence="2">Uncharacterized protein</fullName>
    </submittedName>
</protein>
<proteinExistence type="predicted"/>
<accession>A0A429ZNA1</accession>
<dbReference type="Proteomes" id="UP000287239">
    <property type="component" value="Unassembled WGS sequence"/>
</dbReference>
<dbReference type="RefSeq" id="WP_126780039.1">
    <property type="nucleotide sequence ID" value="NZ_CP177121.1"/>
</dbReference>
<feature type="transmembrane region" description="Helical" evidence="1">
    <location>
        <begin position="70"/>
        <end position="88"/>
    </location>
</feature>
<dbReference type="AlphaFoldDB" id="A0A429ZNA1"/>
<feature type="transmembrane region" description="Helical" evidence="1">
    <location>
        <begin position="6"/>
        <end position="30"/>
    </location>
</feature>
<comment type="caution">
    <text evidence="2">The sequence shown here is derived from an EMBL/GenBank/DDBJ whole genome shotgun (WGS) entry which is preliminary data.</text>
</comment>
<name>A0A429ZNA1_9ENTE</name>
<evidence type="ECO:0000313" key="2">
    <source>
        <dbReference type="EMBL" id="RST95190.1"/>
    </source>
</evidence>
<dbReference type="OrthoDB" id="2183310at2"/>
<evidence type="ECO:0000256" key="1">
    <source>
        <dbReference type="SAM" id="Phobius"/>
    </source>
</evidence>
<reference evidence="2 3" key="1">
    <citation type="submission" date="2017-05" db="EMBL/GenBank/DDBJ databases">
        <title>Vagococcus spp. assemblies.</title>
        <authorList>
            <person name="Gulvik C.A."/>
        </authorList>
    </citation>
    <scope>NUCLEOTIDE SEQUENCE [LARGE SCALE GENOMIC DNA]</scope>
    <source>
        <strain evidence="2 3">NCFB 2777</strain>
    </source>
</reference>
<gene>
    <name evidence="2" type="ORF">CBF35_08375</name>
</gene>
<keyword evidence="1" id="KW-1133">Transmembrane helix</keyword>
<keyword evidence="3" id="KW-1185">Reference proteome</keyword>